<dbReference type="PROSITE" id="PS00028">
    <property type="entry name" value="ZINC_FINGER_C2H2_1"/>
    <property type="match status" value="1"/>
</dbReference>
<dbReference type="GO" id="GO:0006357">
    <property type="term" value="P:regulation of transcription by RNA polymerase II"/>
    <property type="evidence" value="ECO:0007669"/>
    <property type="project" value="TreeGrafter"/>
</dbReference>
<feature type="region of interest" description="Disordered" evidence="2">
    <location>
        <begin position="96"/>
        <end position="205"/>
    </location>
</feature>
<feature type="compositionally biased region" description="Polar residues" evidence="2">
    <location>
        <begin position="130"/>
        <end position="149"/>
    </location>
</feature>
<gene>
    <name evidence="4" type="ORF">B4U79_10566</name>
</gene>
<name>A0A3S3NRN6_9ACAR</name>
<evidence type="ECO:0000256" key="2">
    <source>
        <dbReference type="SAM" id="MobiDB-lite"/>
    </source>
</evidence>
<dbReference type="GO" id="GO:0008270">
    <property type="term" value="F:zinc ion binding"/>
    <property type="evidence" value="ECO:0007669"/>
    <property type="project" value="UniProtKB-KW"/>
</dbReference>
<feature type="domain" description="C2H2-type" evidence="3">
    <location>
        <begin position="204"/>
        <end position="234"/>
    </location>
</feature>
<dbReference type="PANTHER" id="PTHR21564">
    <property type="entry name" value="BRAKELESS PROTEIN"/>
    <property type="match status" value="1"/>
</dbReference>
<keyword evidence="5" id="KW-1185">Reference proteome</keyword>
<feature type="region of interest" description="Disordered" evidence="2">
    <location>
        <begin position="463"/>
        <end position="532"/>
    </location>
</feature>
<feature type="compositionally biased region" description="Polar residues" evidence="2">
    <location>
        <begin position="787"/>
        <end position="797"/>
    </location>
</feature>
<dbReference type="PANTHER" id="PTHR21564:SF5">
    <property type="entry name" value="SCRIBBLER, ISOFORM J"/>
    <property type="match status" value="1"/>
</dbReference>
<evidence type="ECO:0000259" key="3">
    <source>
        <dbReference type="PROSITE" id="PS50157"/>
    </source>
</evidence>
<protein>
    <recommendedName>
        <fullName evidence="3">C2H2-type domain-containing protein</fullName>
    </recommendedName>
</protein>
<feature type="compositionally biased region" description="Basic and acidic residues" evidence="2">
    <location>
        <begin position="768"/>
        <end position="779"/>
    </location>
</feature>
<feature type="region of interest" description="Disordered" evidence="2">
    <location>
        <begin position="553"/>
        <end position="626"/>
    </location>
</feature>
<feature type="compositionally biased region" description="Basic and acidic residues" evidence="2">
    <location>
        <begin position="566"/>
        <end position="577"/>
    </location>
</feature>
<sequence>EDCASASVVTAETKETATSTSSVGTLTEPDCLGPCEPGTSVTLEGIVWQETEGGVLVVNVTWRGKTYVGTLLDCTKHDWAPPRFCESPTSDIEAKVNKGSRGKRRLAASDAPADARNFPSKLRNGKGRRTANSGFTVPSSPVRSETSVNLCKRKGKTSESEPSPTPSDKNGKRNRSQSKSLNTGSSCSSEPSTPQPQPPSPVLIECPEPNCGKKYKHINGLKYHQAHAHSGNTDAIKVETESIEGDSKDAECEDEVPLNSEFKETIVSENDDVFDLATDISPLIDSSETKVSSENNVKEKDEVYLAQRLLTTSESESLSTATDYADKELVSKVEHSNVSQKEVEINFCSKSMQNVEKDSSEQQQSKLEDSVTPADVLKREKSKHKKKSRDKDREKNDRSLIVMQSSLPKKAFTVASQLSSDISSSPNKEDKTIESQKKIDIFDVSVKTGYKEAVCFATSPMIGDSLTKNSLVNPNGVSEQSHRSSTEFANLENVQSPAYSDISDANDSEAENENNNVECDEQSKLTTATSNENNSQAVASGFGMYPFFNQPPYLLSVNTGSGQQSRSDDNRKIESESPRAVSVDSRRGSVSYDSELGDKKQLEESGSASDAKANSGEYSSSLQQPFPYPYSYMQGYPFSVDPSYHLHLMANDPHYKQNYERREEQERIVKEQPLSKSEKERSSSSDFEKKRSTALPMDSAASKSSLNEGRVAASRAEILKEKQNENRQILKENIELKSQMDAQSTKSRHNSGPGTSPRSFTNLPFEGMRYERQKDEMRRYNYGMESSLESARSTMTTGPPPLKRDDLKAGNSKALSSANGKSSSNTSSSSVIPQHCSSAPSSSASASSSSSAYLSTSSPKNRDTSSSKEASRKDKEEEKSSKKAVKDEGVKATMETTGPPPPPTNSYYLHPSYLQATAHPFAAHMPFDPGHGMFRGGVNPAVMSPYGGPGPPFMHPQLRYQYVPPPPGPMELGARPSPSPAVPGDPMVPKTPAPAKAMDLLHQVSQHYSSHKIHELQERAVMSPGAAVTGSVREPQSASEKPTGNAAAVSMSKSSLPESSSGSSVKSDLHSRSPPPQRHLHTHHHTHVGVGYPIYDPYG</sequence>
<dbReference type="PROSITE" id="PS50157">
    <property type="entry name" value="ZINC_FINGER_C2H2_2"/>
    <property type="match status" value="1"/>
</dbReference>
<feature type="compositionally biased region" description="Polar residues" evidence="2">
    <location>
        <begin position="556"/>
        <end position="565"/>
    </location>
</feature>
<dbReference type="AlphaFoldDB" id="A0A3S3NRN6"/>
<feature type="compositionally biased region" description="Basic and acidic residues" evidence="2">
    <location>
        <begin position="656"/>
        <end position="670"/>
    </location>
</feature>
<comment type="caution">
    <text evidence="4">The sequence shown here is derived from an EMBL/GenBank/DDBJ whole genome shotgun (WGS) entry which is preliminary data.</text>
</comment>
<keyword evidence="1" id="KW-0479">Metal-binding</keyword>
<keyword evidence="1" id="KW-0863">Zinc-finger</keyword>
<evidence type="ECO:0000313" key="4">
    <source>
        <dbReference type="EMBL" id="RWS00499.1"/>
    </source>
</evidence>
<organism evidence="4 5">
    <name type="scientific">Dinothrombium tinctorium</name>
    <dbReference type="NCBI Taxonomy" id="1965070"/>
    <lineage>
        <taxon>Eukaryota</taxon>
        <taxon>Metazoa</taxon>
        <taxon>Ecdysozoa</taxon>
        <taxon>Arthropoda</taxon>
        <taxon>Chelicerata</taxon>
        <taxon>Arachnida</taxon>
        <taxon>Acari</taxon>
        <taxon>Acariformes</taxon>
        <taxon>Trombidiformes</taxon>
        <taxon>Prostigmata</taxon>
        <taxon>Anystina</taxon>
        <taxon>Parasitengona</taxon>
        <taxon>Trombidioidea</taxon>
        <taxon>Trombidiidae</taxon>
        <taxon>Dinothrombium</taxon>
    </lineage>
</organism>
<proteinExistence type="predicted"/>
<feature type="compositionally biased region" description="Basic and acidic residues" evidence="2">
    <location>
        <begin position="389"/>
        <end position="398"/>
    </location>
</feature>
<feature type="compositionally biased region" description="Polar residues" evidence="2">
    <location>
        <begin position="466"/>
        <end position="479"/>
    </location>
</feature>
<evidence type="ECO:0000313" key="5">
    <source>
        <dbReference type="Proteomes" id="UP000285301"/>
    </source>
</evidence>
<dbReference type="Proteomes" id="UP000285301">
    <property type="component" value="Unassembled WGS sequence"/>
</dbReference>
<feature type="compositionally biased region" description="Polar residues" evidence="2">
    <location>
        <begin position="486"/>
        <end position="498"/>
    </location>
</feature>
<dbReference type="EMBL" id="NCKU01011274">
    <property type="protein sequence ID" value="RWS00499.1"/>
    <property type="molecule type" value="Genomic_DNA"/>
</dbReference>
<feature type="non-terminal residue" evidence="4">
    <location>
        <position position="1"/>
    </location>
</feature>
<dbReference type="OrthoDB" id="5863628at2759"/>
<feature type="region of interest" description="Disordered" evidence="2">
    <location>
        <begin position="656"/>
        <end position="906"/>
    </location>
</feature>
<evidence type="ECO:0000256" key="1">
    <source>
        <dbReference type="PROSITE-ProRule" id="PRU00042"/>
    </source>
</evidence>
<feature type="region of interest" description="Disordered" evidence="2">
    <location>
        <begin position="415"/>
        <end position="434"/>
    </location>
</feature>
<dbReference type="GO" id="GO:0005634">
    <property type="term" value="C:nucleus"/>
    <property type="evidence" value="ECO:0007669"/>
    <property type="project" value="TreeGrafter"/>
</dbReference>
<feature type="compositionally biased region" description="Basic residues" evidence="2">
    <location>
        <begin position="1078"/>
        <end position="1087"/>
    </location>
</feature>
<feature type="compositionally biased region" description="Low complexity" evidence="2">
    <location>
        <begin position="837"/>
        <end position="858"/>
    </location>
</feature>
<reference evidence="4 5" key="1">
    <citation type="journal article" date="2018" name="Gigascience">
        <title>Genomes of trombidid mites reveal novel predicted allergens and laterally-transferred genes associated with secondary metabolism.</title>
        <authorList>
            <person name="Dong X."/>
            <person name="Chaisiri K."/>
            <person name="Xia D."/>
            <person name="Armstrong S.D."/>
            <person name="Fang Y."/>
            <person name="Donnelly M.J."/>
            <person name="Kadowaki T."/>
            <person name="McGarry J.W."/>
            <person name="Darby A.C."/>
            <person name="Makepeace B.L."/>
        </authorList>
    </citation>
    <scope>NUCLEOTIDE SEQUENCE [LARGE SCALE GENOMIC DNA]</scope>
    <source>
        <strain evidence="4">UoL-WK</strain>
    </source>
</reference>
<feature type="compositionally biased region" description="Polar residues" evidence="2">
    <location>
        <begin position="740"/>
        <end position="762"/>
    </location>
</feature>
<accession>A0A3S3NRN6</accession>
<feature type="region of interest" description="Disordered" evidence="2">
    <location>
        <begin position="353"/>
        <end position="404"/>
    </location>
</feature>
<feature type="non-terminal residue" evidence="4">
    <location>
        <position position="1099"/>
    </location>
</feature>
<dbReference type="InterPro" id="IPR013087">
    <property type="entry name" value="Znf_C2H2_type"/>
</dbReference>
<feature type="compositionally biased region" description="Basic and acidic residues" evidence="2">
    <location>
        <begin position="676"/>
        <end position="691"/>
    </location>
</feature>
<feature type="compositionally biased region" description="Low complexity" evidence="2">
    <location>
        <begin position="1050"/>
        <end position="1066"/>
    </location>
</feature>
<keyword evidence="1" id="KW-0862">Zinc</keyword>
<feature type="compositionally biased region" description="Basic and acidic residues" evidence="2">
    <location>
        <begin position="717"/>
        <end position="735"/>
    </location>
</feature>
<feature type="compositionally biased region" description="Basic and acidic residues" evidence="2">
    <location>
        <begin position="860"/>
        <end position="890"/>
    </location>
</feature>
<feature type="compositionally biased region" description="Polar residues" evidence="2">
    <location>
        <begin position="415"/>
        <end position="426"/>
    </location>
</feature>
<feature type="compositionally biased region" description="Low complexity" evidence="2">
    <location>
        <begin position="811"/>
        <end position="830"/>
    </location>
</feature>
<dbReference type="InterPro" id="IPR040010">
    <property type="entry name" value="ZN608/ZN609"/>
</dbReference>
<feature type="region of interest" description="Disordered" evidence="2">
    <location>
        <begin position="1024"/>
        <end position="1099"/>
    </location>
</feature>